<reference evidence="3" key="2">
    <citation type="journal article" date="2023" name="PLoS ONE">
        <title>Philodulcilactobacillus myokoensis gen. nov., sp. nov., a fructophilic, acidophilic, and agar-phobic lactic acid bacterium isolated from fermented vegetable extracts.</title>
        <authorList>
            <person name="Kouya T."/>
            <person name="Ishiyama Y."/>
            <person name="Ohashi S."/>
            <person name="Kumakubo R."/>
            <person name="Yamazaki T."/>
            <person name="Otaki T."/>
        </authorList>
    </citation>
    <scope>NUCLEOTIDE SEQUENCE</scope>
    <source>
        <strain evidence="3">WR16-4</strain>
    </source>
</reference>
<evidence type="ECO:0000256" key="2">
    <source>
        <dbReference type="SAM" id="MobiDB-lite"/>
    </source>
</evidence>
<feature type="region of interest" description="Disordered" evidence="2">
    <location>
        <begin position="45"/>
        <end position="65"/>
    </location>
</feature>
<evidence type="ECO:0000313" key="4">
    <source>
        <dbReference type="Proteomes" id="UP001144204"/>
    </source>
</evidence>
<keyword evidence="1" id="KW-0175">Coiled coil</keyword>
<dbReference type="AlphaFoldDB" id="A0A9W6B1N3"/>
<organism evidence="3 4">
    <name type="scientific">Philodulcilactobacillus myokoensis</name>
    <dbReference type="NCBI Taxonomy" id="2929573"/>
    <lineage>
        <taxon>Bacteria</taxon>
        <taxon>Bacillati</taxon>
        <taxon>Bacillota</taxon>
        <taxon>Bacilli</taxon>
        <taxon>Lactobacillales</taxon>
        <taxon>Lactobacillaceae</taxon>
        <taxon>Philodulcilactobacillus</taxon>
    </lineage>
</organism>
<evidence type="ECO:0000313" key="3">
    <source>
        <dbReference type="EMBL" id="GLB47297.1"/>
    </source>
</evidence>
<dbReference type="EMBL" id="BRPL01000002">
    <property type="protein sequence ID" value="GLB47297.1"/>
    <property type="molecule type" value="Genomic_DNA"/>
</dbReference>
<name>A0A9W6B1N3_9LACO</name>
<proteinExistence type="predicted"/>
<dbReference type="Proteomes" id="UP001144204">
    <property type="component" value="Unassembled WGS sequence"/>
</dbReference>
<feature type="coiled-coil region" evidence="1">
    <location>
        <begin position="247"/>
        <end position="302"/>
    </location>
</feature>
<dbReference type="RefSeq" id="WP_286136759.1">
    <property type="nucleotide sequence ID" value="NZ_BRPL01000002.1"/>
</dbReference>
<evidence type="ECO:0008006" key="5">
    <source>
        <dbReference type="Google" id="ProtNLM"/>
    </source>
</evidence>
<sequence>MRRLEVVMCTILMAFTFTGLSEINERMPVKADDVTNSSALMSYDSSDLSDLENQPPQINYPTGKKYHRLNSKTPDVYQTDPSSQQSNGMQTMFFLPKGFNVDSREHGNYQSIVVTKDNLYLLESMGTDSNQGAIIKISMNDIKQMGLDTPDQINSIAEAFHFYSPLNKHGYASSKYFENPDTSLSDFSSVINGDKESANHLSSALNELSDKQDQSNTTLKYWNKILNRTNNNLKKLQSSKPKNKIAKSQLKANQATAKQIIKHANNEISTWQKFQNNYQNKTKEVQQDLSQQQAKIDLEEKQYAKLQAFIPKLKMYKSIVNKIKVTGLMDIGHGQSLSYNPVDNGLYLIQDDQPTTDPYNHVIKMNPDTLNVEKRYSFLMPHDGAYYKIHTLTFDNQGNAYVGRSYSYGEDGNKYIIFKGNFSDNSVYFQPEKQLIDRGNPVNQYISYDASNNRIYIVSNDLLTSVPLDKLNQGTLTPDDVNYTLFDTHREFEGLSFDQAGNGYQLLLWSPEVMKYNYPLN</sequence>
<gene>
    <name evidence="3" type="ORF">WR164_12760</name>
</gene>
<dbReference type="SUPFAM" id="SSF63829">
    <property type="entry name" value="Calcium-dependent phosphotriesterase"/>
    <property type="match status" value="1"/>
</dbReference>
<keyword evidence="4" id="KW-1185">Reference proteome</keyword>
<evidence type="ECO:0000256" key="1">
    <source>
        <dbReference type="SAM" id="Coils"/>
    </source>
</evidence>
<reference evidence="3" key="1">
    <citation type="submission" date="2022-07" db="EMBL/GenBank/DDBJ databases">
        <authorList>
            <person name="Kouya T."/>
            <person name="Ishiyama Y."/>
        </authorList>
    </citation>
    <scope>NUCLEOTIDE SEQUENCE</scope>
    <source>
        <strain evidence="3">WR16-4</strain>
    </source>
</reference>
<comment type="caution">
    <text evidence="3">The sequence shown here is derived from an EMBL/GenBank/DDBJ whole genome shotgun (WGS) entry which is preliminary data.</text>
</comment>
<accession>A0A9W6B1N3</accession>
<protein>
    <recommendedName>
        <fullName evidence="5">Extracellular protein</fullName>
    </recommendedName>
</protein>